<proteinExistence type="predicted"/>
<dbReference type="STRING" id="926559.JoomaDRAFT_1784"/>
<feature type="compositionally biased region" description="Polar residues" evidence="1">
    <location>
        <begin position="72"/>
        <end position="85"/>
    </location>
</feature>
<evidence type="ECO:0000313" key="2">
    <source>
        <dbReference type="EMBL" id="EIJ38791.1"/>
    </source>
</evidence>
<gene>
    <name evidence="2" type="ORF">JoomaDRAFT_1784</name>
</gene>
<evidence type="ECO:0000313" key="3">
    <source>
        <dbReference type="Proteomes" id="UP000004690"/>
    </source>
</evidence>
<name>I3C598_9FLAO</name>
<organism evidence="2 3">
    <name type="scientific">Galbibacter orientalis DSM 19592</name>
    <dbReference type="NCBI Taxonomy" id="926559"/>
    <lineage>
        <taxon>Bacteria</taxon>
        <taxon>Pseudomonadati</taxon>
        <taxon>Bacteroidota</taxon>
        <taxon>Flavobacteriia</taxon>
        <taxon>Flavobacteriales</taxon>
        <taxon>Flavobacteriaceae</taxon>
        <taxon>Galbibacter</taxon>
    </lineage>
</organism>
<feature type="region of interest" description="Disordered" evidence="1">
    <location>
        <begin position="59"/>
        <end position="88"/>
    </location>
</feature>
<reference evidence="2 3" key="1">
    <citation type="submission" date="2012-02" db="EMBL/GenBank/DDBJ databases">
        <title>Improved High-Quality Draft genome of Joostella marina DSM 19592.</title>
        <authorList>
            <consortium name="US DOE Joint Genome Institute (JGI-PGF)"/>
            <person name="Lucas S."/>
            <person name="Copeland A."/>
            <person name="Lapidus A."/>
            <person name="Bruce D."/>
            <person name="Goodwin L."/>
            <person name="Pitluck S."/>
            <person name="Peters L."/>
            <person name="Chertkov O."/>
            <person name="Ovchinnikova G."/>
            <person name="Kyrpides N."/>
            <person name="Mavromatis K."/>
            <person name="Detter J.C."/>
            <person name="Han C."/>
            <person name="Land M."/>
            <person name="Hauser L."/>
            <person name="Markowitz V."/>
            <person name="Cheng J.-F."/>
            <person name="Hugenholtz P."/>
            <person name="Woyke T."/>
            <person name="Wu D."/>
            <person name="Tindall B."/>
            <person name="Brambilla E."/>
            <person name="Klenk H.-P."/>
            <person name="Eisen J.A."/>
        </authorList>
    </citation>
    <scope>NUCLEOTIDE SEQUENCE [LARGE SCALE GENOMIC DNA]</scope>
    <source>
        <strain evidence="2 3">DSM 19592</strain>
    </source>
</reference>
<dbReference type="HOGENOM" id="CLU_1633193_0_0_10"/>
<dbReference type="EMBL" id="JH651379">
    <property type="protein sequence ID" value="EIJ38791.1"/>
    <property type="molecule type" value="Genomic_DNA"/>
</dbReference>
<keyword evidence="3" id="KW-1185">Reference proteome</keyword>
<accession>I3C598</accession>
<protein>
    <submittedName>
        <fullName evidence="2">Uncharacterized protein</fullName>
    </submittedName>
</protein>
<dbReference type="AlphaFoldDB" id="I3C598"/>
<dbReference type="eggNOG" id="ENOG5033CM7">
    <property type="taxonomic scope" value="Bacteria"/>
</dbReference>
<dbReference type="RefSeq" id="WP_008612073.1">
    <property type="nucleotide sequence ID" value="NZ_JH651379.1"/>
</dbReference>
<evidence type="ECO:0000256" key="1">
    <source>
        <dbReference type="SAM" id="MobiDB-lite"/>
    </source>
</evidence>
<sequence>MKNLLFIAVFLLTGYFGFSQQVYVKGYYKSNGTYVQPHYRTAPNHTVNDNWSTVGNVNPYTGKAGTKPREGSYSNTRRNTISNPYPHTGQGRIYQPALSLPSMPSLSDESKSTYKNTSTYRTNNIVDPVKFAKAYMEKVRLTRQILGGKDNRVSTYNYDTRL</sequence>
<dbReference type="Proteomes" id="UP000004690">
    <property type="component" value="Unassembled WGS sequence"/>
</dbReference>